<dbReference type="EMBL" id="JAYLLH010000001">
    <property type="protein sequence ID" value="MEC3859669.1"/>
    <property type="molecule type" value="Genomic_DNA"/>
</dbReference>
<dbReference type="Gene3D" id="3.40.50.300">
    <property type="entry name" value="P-loop containing nucleotide triphosphate hydrolases"/>
    <property type="match status" value="1"/>
</dbReference>
<reference evidence="14 15" key="1">
    <citation type="submission" date="2024-01" db="EMBL/GenBank/DDBJ databases">
        <title>Mesobacterium rodlantinim sp. nov., isolated from shallow sea hydrothermal systems off Kueishantao Island.</title>
        <authorList>
            <person name="Su Z."/>
            <person name="Tang K."/>
        </authorList>
    </citation>
    <scope>NUCLEOTIDE SEQUENCE [LARGE SCALE GENOMIC DNA]</scope>
    <source>
        <strain evidence="14 15">TK19101</strain>
    </source>
</reference>
<keyword evidence="4 10" id="KW-0699">rRNA-binding</keyword>
<gene>
    <name evidence="10 14" type="primary">rsgA</name>
    <name evidence="14" type="ORF">VK792_00105</name>
</gene>
<evidence type="ECO:0000256" key="9">
    <source>
        <dbReference type="ARBA" id="ARBA00023134"/>
    </source>
</evidence>
<feature type="binding site" evidence="10">
    <location>
        <begin position="136"/>
        <end position="139"/>
    </location>
    <ligand>
        <name>GTP</name>
        <dbReference type="ChEBI" id="CHEBI:37565"/>
    </ligand>
</feature>
<feature type="binding site" evidence="10">
    <location>
        <position position="275"/>
    </location>
    <ligand>
        <name>Zn(2+)</name>
        <dbReference type="ChEBI" id="CHEBI:29105"/>
    </ligand>
</feature>
<name>A0ABU6HB21_9RHOB</name>
<feature type="domain" description="EngC GTPase" evidence="12">
    <location>
        <begin position="97"/>
        <end position="243"/>
    </location>
</feature>
<comment type="subcellular location">
    <subcellularLocation>
        <location evidence="10">Cytoplasm</location>
    </subcellularLocation>
</comment>
<evidence type="ECO:0000256" key="6">
    <source>
        <dbReference type="ARBA" id="ARBA00022801"/>
    </source>
</evidence>
<evidence type="ECO:0000256" key="8">
    <source>
        <dbReference type="ARBA" id="ARBA00022884"/>
    </source>
</evidence>
<keyword evidence="7 10" id="KW-0862">Zinc</keyword>
<keyword evidence="9 10" id="KW-0342">GTP-binding</keyword>
<dbReference type="InterPro" id="IPR027417">
    <property type="entry name" value="P-loop_NTPase"/>
</dbReference>
<keyword evidence="6 10" id="KW-0378">Hydrolase</keyword>
<dbReference type="InterPro" id="IPR004881">
    <property type="entry name" value="Ribosome_biogen_GTPase_RsgA"/>
</dbReference>
<dbReference type="Gene3D" id="1.10.40.50">
    <property type="entry name" value="Probable gtpase engc, domain 3"/>
    <property type="match status" value="1"/>
</dbReference>
<protein>
    <recommendedName>
        <fullName evidence="10">Small ribosomal subunit biogenesis GTPase RsgA</fullName>
        <ecNumber evidence="10">3.6.1.-</ecNumber>
    </recommendedName>
</protein>
<evidence type="ECO:0000259" key="13">
    <source>
        <dbReference type="PROSITE" id="PS51721"/>
    </source>
</evidence>
<keyword evidence="1 10" id="KW-0963">Cytoplasm</keyword>
<feature type="binding site" evidence="10">
    <location>
        <position position="268"/>
    </location>
    <ligand>
        <name>Zn(2+)</name>
        <dbReference type="ChEBI" id="CHEBI:29105"/>
    </ligand>
</feature>
<evidence type="ECO:0000256" key="4">
    <source>
        <dbReference type="ARBA" id="ARBA00022730"/>
    </source>
</evidence>
<dbReference type="PROSITE" id="PS50936">
    <property type="entry name" value="ENGC_GTPASE"/>
    <property type="match status" value="1"/>
</dbReference>
<feature type="compositionally biased region" description="Basic and acidic residues" evidence="11">
    <location>
        <begin position="317"/>
        <end position="341"/>
    </location>
</feature>
<feature type="region of interest" description="Disordered" evidence="11">
    <location>
        <begin position="308"/>
        <end position="341"/>
    </location>
</feature>
<dbReference type="PROSITE" id="PS51721">
    <property type="entry name" value="G_CP"/>
    <property type="match status" value="1"/>
</dbReference>
<comment type="cofactor">
    <cofactor evidence="10">
        <name>Zn(2+)</name>
        <dbReference type="ChEBI" id="CHEBI:29105"/>
    </cofactor>
    <text evidence="10">Binds 1 zinc ion per subunit.</text>
</comment>
<dbReference type="InterPro" id="IPR010914">
    <property type="entry name" value="RsgA_GTPase_dom"/>
</dbReference>
<dbReference type="PANTHER" id="PTHR32120:SF10">
    <property type="entry name" value="SMALL RIBOSOMAL SUBUNIT BIOGENESIS GTPASE RSGA"/>
    <property type="match status" value="1"/>
</dbReference>
<dbReference type="InterPro" id="IPR030378">
    <property type="entry name" value="G_CP_dom"/>
</dbReference>
<keyword evidence="15" id="KW-1185">Reference proteome</keyword>
<dbReference type="CDD" id="cd01854">
    <property type="entry name" value="YjeQ_EngC"/>
    <property type="match status" value="1"/>
</dbReference>
<feature type="binding site" evidence="10">
    <location>
        <position position="281"/>
    </location>
    <ligand>
        <name>Zn(2+)</name>
        <dbReference type="ChEBI" id="CHEBI:29105"/>
    </ligand>
</feature>
<dbReference type="SUPFAM" id="SSF52540">
    <property type="entry name" value="P-loop containing nucleoside triphosphate hydrolases"/>
    <property type="match status" value="1"/>
</dbReference>
<keyword evidence="8 10" id="KW-0694">RNA-binding</keyword>
<dbReference type="EC" id="3.6.1.-" evidence="10"/>
<dbReference type="RefSeq" id="WP_326295096.1">
    <property type="nucleotide sequence ID" value="NZ_JAYLLH010000001.1"/>
</dbReference>
<dbReference type="Proteomes" id="UP001348149">
    <property type="component" value="Unassembled WGS sequence"/>
</dbReference>
<feature type="binding site" evidence="10">
    <location>
        <position position="273"/>
    </location>
    <ligand>
        <name>Zn(2+)</name>
        <dbReference type="ChEBI" id="CHEBI:29105"/>
    </ligand>
</feature>
<comment type="subunit">
    <text evidence="10">Monomer. Associates with 30S ribosomal subunit, binds 16S rRNA.</text>
</comment>
<evidence type="ECO:0000256" key="7">
    <source>
        <dbReference type="ARBA" id="ARBA00022833"/>
    </source>
</evidence>
<dbReference type="PANTHER" id="PTHR32120">
    <property type="entry name" value="SMALL RIBOSOMAL SUBUNIT BIOGENESIS GTPASE RSGA"/>
    <property type="match status" value="1"/>
</dbReference>
<evidence type="ECO:0000256" key="11">
    <source>
        <dbReference type="SAM" id="MobiDB-lite"/>
    </source>
</evidence>
<evidence type="ECO:0000313" key="14">
    <source>
        <dbReference type="EMBL" id="MEC3859669.1"/>
    </source>
</evidence>
<evidence type="ECO:0000256" key="3">
    <source>
        <dbReference type="ARBA" id="ARBA00022723"/>
    </source>
</evidence>
<accession>A0ABU6HB21</accession>
<feature type="domain" description="CP-type G" evidence="13">
    <location>
        <begin position="86"/>
        <end position="245"/>
    </location>
</feature>
<evidence type="ECO:0000256" key="2">
    <source>
        <dbReference type="ARBA" id="ARBA00022517"/>
    </source>
</evidence>
<evidence type="ECO:0000259" key="12">
    <source>
        <dbReference type="PROSITE" id="PS50936"/>
    </source>
</evidence>
<keyword evidence="3 10" id="KW-0479">Metal-binding</keyword>
<comment type="similarity">
    <text evidence="10">Belongs to the TRAFAC class YlqF/YawG GTPase family. RsgA subfamily.</text>
</comment>
<feature type="binding site" evidence="10">
    <location>
        <begin position="188"/>
        <end position="196"/>
    </location>
    <ligand>
        <name>GTP</name>
        <dbReference type="ChEBI" id="CHEBI:37565"/>
    </ligand>
</feature>
<dbReference type="Pfam" id="PF03193">
    <property type="entry name" value="RsgA_GTPase"/>
    <property type="match status" value="1"/>
</dbReference>
<evidence type="ECO:0000256" key="5">
    <source>
        <dbReference type="ARBA" id="ARBA00022741"/>
    </source>
</evidence>
<sequence>MTSFDLSGLGWSDHFARQLNGASPDTAARVTTVHRDRLSVLSPAGALTILPDGPTSDYAVGDWVLHDGTQVVKLLDRKSLIQRRAAGEVARSQLVAANVDTLGIVTSCNADFNPSRLMRYLILAANADAIPLVILTKADLVDDDRRYRREAESLSPLVTALTLNAKDPQDVERLTPWCRGGQTLVLVGSSGVGKTTLQNVLTGQIEATQGIREDDAKGRHTTTARHLRPTLHGGWLIDTPGMRELGLTDVADGIAEVFADVEALATECKFRDCAHEGEPGCAVQAAIDRGDLDASRLAEWRKLKREDEISTQSVADARARDRTRQKMYNEGKKRSRNKRGD</sequence>
<comment type="function">
    <text evidence="10">One of several proteins that assist in the late maturation steps of the functional core of the 30S ribosomal subunit. Helps release RbfA from mature subunits. May play a role in the assembly of ribosomal proteins into the subunit. Circularly permuted GTPase that catalyzes slow GTP hydrolysis, GTPase activity is stimulated by the 30S ribosomal subunit.</text>
</comment>
<organism evidence="14 15">
    <name type="scientific">Mesobacterium hydrothermale</name>
    <dbReference type="NCBI Taxonomy" id="3111907"/>
    <lineage>
        <taxon>Bacteria</taxon>
        <taxon>Pseudomonadati</taxon>
        <taxon>Pseudomonadota</taxon>
        <taxon>Alphaproteobacteria</taxon>
        <taxon>Rhodobacterales</taxon>
        <taxon>Roseobacteraceae</taxon>
        <taxon>Mesobacterium</taxon>
    </lineage>
</organism>
<keyword evidence="5 10" id="KW-0547">Nucleotide-binding</keyword>
<evidence type="ECO:0000256" key="1">
    <source>
        <dbReference type="ARBA" id="ARBA00022490"/>
    </source>
</evidence>
<proteinExistence type="inferred from homology"/>
<evidence type="ECO:0000313" key="15">
    <source>
        <dbReference type="Proteomes" id="UP001348149"/>
    </source>
</evidence>
<keyword evidence="2 10" id="KW-0690">Ribosome biogenesis</keyword>
<evidence type="ECO:0000256" key="10">
    <source>
        <dbReference type="HAMAP-Rule" id="MF_01820"/>
    </source>
</evidence>
<dbReference type="HAMAP" id="MF_01820">
    <property type="entry name" value="GTPase_RsgA"/>
    <property type="match status" value="1"/>
</dbReference>
<dbReference type="NCBIfam" id="TIGR00157">
    <property type="entry name" value="ribosome small subunit-dependent GTPase A"/>
    <property type="match status" value="1"/>
</dbReference>
<comment type="caution">
    <text evidence="14">The sequence shown here is derived from an EMBL/GenBank/DDBJ whole genome shotgun (WGS) entry which is preliminary data.</text>
</comment>